<dbReference type="InterPro" id="IPR036388">
    <property type="entry name" value="WH-like_DNA-bd_sf"/>
</dbReference>
<feature type="domain" description="HSF-type DNA-binding" evidence="2">
    <location>
        <begin position="9"/>
        <end position="66"/>
    </location>
</feature>
<protein>
    <recommendedName>
        <fullName evidence="2">HSF-type DNA-binding domain-containing protein</fullName>
    </recommendedName>
</protein>
<keyword evidence="4" id="KW-1185">Reference proteome</keyword>
<dbReference type="Proteomes" id="UP000664859">
    <property type="component" value="Unassembled WGS sequence"/>
</dbReference>
<dbReference type="Gene3D" id="1.10.10.10">
    <property type="entry name" value="Winged helix-like DNA-binding domain superfamily/Winged helix DNA-binding domain"/>
    <property type="match status" value="1"/>
</dbReference>
<dbReference type="GO" id="GO:0003700">
    <property type="term" value="F:DNA-binding transcription factor activity"/>
    <property type="evidence" value="ECO:0007669"/>
    <property type="project" value="InterPro"/>
</dbReference>
<dbReference type="GO" id="GO:0043565">
    <property type="term" value="F:sequence-specific DNA binding"/>
    <property type="evidence" value="ECO:0007669"/>
    <property type="project" value="InterPro"/>
</dbReference>
<evidence type="ECO:0000313" key="4">
    <source>
        <dbReference type="Proteomes" id="UP000664859"/>
    </source>
</evidence>
<dbReference type="Pfam" id="PF00447">
    <property type="entry name" value="HSF_DNA-bind"/>
    <property type="match status" value="1"/>
</dbReference>
<evidence type="ECO:0000259" key="2">
    <source>
        <dbReference type="Pfam" id="PF00447"/>
    </source>
</evidence>
<name>A0A835YY30_9STRA</name>
<reference evidence="3" key="1">
    <citation type="submission" date="2021-02" db="EMBL/GenBank/DDBJ databases">
        <title>First Annotated Genome of the Yellow-green Alga Tribonema minus.</title>
        <authorList>
            <person name="Mahan K.M."/>
        </authorList>
    </citation>
    <scope>NUCLEOTIDE SEQUENCE</scope>
    <source>
        <strain evidence="3">UTEX B ZZ1240</strain>
    </source>
</reference>
<keyword evidence="1" id="KW-0238">DNA-binding</keyword>
<dbReference type="EMBL" id="JAFCMP010000181">
    <property type="protein sequence ID" value="KAG5183887.1"/>
    <property type="molecule type" value="Genomic_DNA"/>
</dbReference>
<proteinExistence type="predicted"/>
<sequence length="217" mass="24830">MGCLRSPRFIESLHFEIENNPYAEWRRSGSAFVISDRNLFIQAATKRWTWSCFQRQLSLWGFKLLEANTWFCAWFHRGCDLRGIRRKADRRGLLPRGEDLYRWVLERSCIPNLPYHEAPGEGQTVSSTHEPPAAPHARERFAAPWITGKYESCGDEMRSVQSVFDPNRAPFEGSMAASTTEHIESDAPTFADAARECVDITGWLCLDLADNSLDTIQ</sequence>
<organism evidence="3 4">
    <name type="scientific">Tribonema minus</name>
    <dbReference type="NCBI Taxonomy" id="303371"/>
    <lineage>
        <taxon>Eukaryota</taxon>
        <taxon>Sar</taxon>
        <taxon>Stramenopiles</taxon>
        <taxon>Ochrophyta</taxon>
        <taxon>PX clade</taxon>
        <taxon>Xanthophyceae</taxon>
        <taxon>Tribonematales</taxon>
        <taxon>Tribonemataceae</taxon>
        <taxon>Tribonema</taxon>
    </lineage>
</organism>
<gene>
    <name evidence="3" type="ORF">JKP88DRAFT_290117</name>
</gene>
<dbReference type="InterPro" id="IPR000232">
    <property type="entry name" value="HSF_DNA-bd"/>
</dbReference>
<evidence type="ECO:0000313" key="3">
    <source>
        <dbReference type="EMBL" id="KAG5183887.1"/>
    </source>
</evidence>
<comment type="caution">
    <text evidence="3">The sequence shown here is derived from an EMBL/GenBank/DDBJ whole genome shotgun (WGS) entry which is preliminary data.</text>
</comment>
<dbReference type="AlphaFoldDB" id="A0A835YY30"/>
<accession>A0A835YY30</accession>
<evidence type="ECO:0000256" key="1">
    <source>
        <dbReference type="ARBA" id="ARBA00023125"/>
    </source>
</evidence>